<evidence type="ECO:0000256" key="2">
    <source>
        <dbReference type="ARBA" id="ARBA00022692"/>
    </source>
</evidence>
<evidence type="ECO:0000313" key="6">
    <source>
        <dbReference type="EMBL" id="NJP69207.1"/>
    </source>
</evidence>
<accession>A0ABX1AYA2</accession>
<evidence type="ECO:0000256" key="4">
    <source>
        <dbReference type="ARBA" id="ARBA00023136"/>
    </source>
</evidence>
<dbReference type="SUPFAM" id="SSF103473">
    <property type="entry name" value="MFS general substrate transporter"/>
    <property type="match status" value="1"/>
</dbReference>
<protein>
    <submittedName>
        <fullName evidence="6">MFS transporter</fullName>
    </submittedName>
</protein>
<feature type="transmembrane region" description="Helical" evidence="5">
    <location>
        <begin position="44"/>
        <end position="67"/>
    </location>
</feature>
<feature type="transmembrane region" description="Helical" evidence="5">
    <location>
        <begin position="138"/>
        <end position="159"/>
    </location>
</feature>
<evidence type="ECO:0000256" key="1">
    <source>
        <dbReference type="ARBA" id="ARBA00004141"/>
    </source>
</evidence>
<dbReference type="PANTHER" id="PTHR23514">
    <property type="entry name" value="BYPASS OF STOP CODON PROTEIN 6"/>
    <property type="match status" value="1"/>
</dbReference>
<name>A0ABX1AYA2_9ACTN</name>
<gene>
    <name evidence="6" type="ORF">HCJ92_23715</name>
</gene>
<comment type="subcellular location">
    <subcellularLocation>
        <location evidence="1">Membrane</location>
        <topology evidence="1">Multi-pass membrane protein</topology>
    </subcellularLocation>
</comment>
<dbReference type="Pfam" id="PF07690">
    <property type="entry name" value="MFS_1"/>
    <property type="match status" value="1"/>
</dbReference>
<dbReference type="CDD" id="cd17393">
    <property type="entry name" value="MFS_MosC_like"/>
    <property type="match status" value="1"/>
</dbReference>
<proteinExistence type="predicted"/>
<evidence type="ECO:0000256" key="5">
    <source>
        <dbReference type="SAM" id="Phobius"/>
    </source>
</evidence>
<feature type="transmembrane region" description="Helical" evidence="5">
    <location>
        <begin position="99"/>
        <end position="117"/>
    </location>
</feature>
<dbReference type="Gene3D" id="1.20.1250.20">
    <property type="entry name" value="MFS general substrate transporter like domains"/>
    <property type="match status" value="2"/>
</dbReference>
<keyword evidence="2 5" id="KW-0812">Transmembrane</keyword>
<dbReference type="Proteomes" id="UP000746503">
    <property type="component" value="Unassembled WGS sequence"/>
</dbReference>
<dbReference type="RefSeq" id="WP_167935667.1">
    <property type="nucleotide sequence ID" value="NZ_JAAVJB010000410.1"/>
</dbReference>
<feature type="transmembrane region" description="Helical" evidence="5">
    <location>
        <begin position="165"/>
        <end position="184"/>
    </location>
</feature>
<keyword evidence="4 5" id="KW-0472">Membrane</keyword>
<feature type="transmembrane region" description="Helical" evidence="5">
    <location>
        <begin position="74"/>
        <end position="93"/>
    </location>
</feature>
<sequence>MQPSPVRRARRSTSAVFAVHGAAAGAFATRIPWLHEHHGLSTGQLGILLAFPAIGAALAMPLAGGVLHRFGARASVRGLLTLWCLAIALPALAPHPAAVALLLAVFGATAGMADVVMNAQGVEVEQRHGRSIMSGLHGLWSVGTLVGSAGGVLAVHLGIDARPHLLVTALVLVALAQPACRGLLDIRPTPDEEPPPRFSRPPRSAVLIGAVAMGAVLAEGASMDWSGVYLRDVAGGTETLAAVSYTAFACTMAAARLCGDAVVRRFGAVRTVRASGALATVGAATVALAPGPAVGITGFALVGVGIAVVVPLAFAAAGRSGPRPGQAIAGVATITYTTGLVAPTLIGMIGQLGSLRMSFVFVAVTTLLMVLGAGVLGDRRGGRRVAGATGAASAAAVATDWGTRRLPEGGKSVWAEFALPAA</sequence>
<evidence type="ECO:0000256" key="3">
    <source>
        <dbReference type="ARBA" id="ARBA00022989"/>
    </source>
</evidence>
<keyword evidence="7" id="KW-1185">Reference proteome</keyword>
<comment type="caution">
    <text evidence="6">The sequence shown here is derived from an EMBL/GenBank/DDBJ whole genome shotgun (WGS) entry which is preliminary data.</text>
</comment>
<feature type="transmembrane region" description="Helical" evidence="5">
    <location>
        <begin position="355"/>
        <end position="376"/>
    </location>
</feature>
<dbReference type="PANTHER" id="PTHR23514:SF13">
    <property type="entry name" value="INNER MEMBRANE PROTEIN YBJJ"/>
    <property type="match status" value="1"/>
</dbReference>
<organism evidence="6 7">
    <name type="scientific">Streptomyces spiramenti</name>
    <dbReference type="NCBI Taxonomy" id="2720606"/>
    <lineage>
        <taxon>Bacteria</taxon>
        <taxon>Bacillati</taxon>
        <taxon>Actinomycetota</taxon>
        <taxon>Actinomycetes</taxon>
        <taxon>Kitasatosporales</taxon>
        <taxon>Streptomycetaceae</taxon>
        <taxon>Streptomyces</taxon>
    </lineage>
</organism>
<feature type="transmembrane region" description="Helical" evidence="5">
    <location>
        <begin position="205"/>
        <end position="222"/>
    </location>
</feature>
<dbReference type="EMBL" id="JAAVJB010000410">
    <property type="protein sequence ID" value="NJP69207.1"/>
    <property type="molecule type" value="Genomic_DNA"/>
</dbReference>
<evidence type="ECO:0000313" key="7">
    <source>
        <dbReference type="Proteomes" id="UP000746503"/>
    </source>
</evidence>
<keyword evidence="3 5" id="KW-1133">Transmembrane helix</keyword>
<feature type="non-terminal residue" evidence="6">
    <location>
        <position position="422"/>
    </location>
</feature>
<dbReference type="InterPro" id="IPR051788">
    <property type="entry name" value="MFS_Transporter"/>
</dbReference>
<feature type="transmembrane region" description="Helical" evidence="5">
    <location>
        <begin position="327"/>
        <end position="349"/>
    </location>
</feature>
<reference evidence="6 7" key="1">
    <citation type="submission" date="2020-03" db="EMBL/GenBank/DDBJ databases">
        <title>Draft genome of Streptomyces sp. ventii, isolated from the Axial Seamount in the Pacific Ocean, and resequencing of the two type strains Streptomyces lonarensis strain NCL 716 and Streptomyces bohaiensis strain 11A07.</title>
        <authorList>
            <person name="Loughran R.M."/>
            <person name="Pfannmuller K.M."/>
            <person name="Wasson B.J."/>
            <person name="Deadmond M.C."/>
            <person name="Paddock B.E."/>
            <person name="Koyack M.J."/>
            <person name="Gallegos D.A."/>
            <person name="Mitchell E.A."/>
            <person name="Ushijima B."/>
            <person name="Saw J.H."/>
            <person name="Mcphail K.L."/>
            <person name="Videau P."/>
        </authorList>
    </citation>
    <scope>NUCLEOTIDE SEQUENCE [LARGE SCALE GENOMIC DNA]</scope>
    <source>
        <strain evidence="7">5675061</strain>
    </source>
</reference>
<feature type="transmembrane region" description="Helical" evidence="5">
    <location>
        <begin position="271"/>
        <end position="289"/>
    </location>
</feature>
<dbReference type="InterPro" id="IPR036259">
    <property type="entry name" value="MFS_trans_sf"/>
</dbReference>
<feature type="transmembrane region" description="Helical" evidence="5">
    <location>
        <begin position="295"/>
        <end position="315"/>
    </location>
</feature>
<feature type="transmembrane region" description="Helical" evidence="5">
    <location>
        <begin position="242"/>
        <end position="259"/>
    </location>
</feature>
<dbReference type="InterPro" id="IPR011701">
    <property type="entry name" value="MFS"/>
</dbReference>